<keyword evidence="4" id="KW-1185">Reference proteome</keyword>
<accession>A0ABU1R8D9</accession>
<name>A0ABU1R8D9_9BACT</name>
<organism evidence="3 4">
    <name type="scientific">Dyadobacter fermentans</name>
    <dbReference type="NCBI Taxonomy" id="94254"/>
    <lineage>
        <taxon>Bacteria</taxon>
        <taxon>Pseudomonadati</taxon>
        <taxon>Bacteroidota</taxon>
        <taxon>Cytophagia</taxon>
        <taxon>Cytophagales</taxon>
        <taxon>Spirosomataceae</taxon>
        <taxon>Dyadobacter</taxon>
    </lineage>
</organism>
<dbReference type="EMBL" id="JAVDTI010000011">
    <property type="protein sequence ID" value="MDR6809682.1"/>
    <property type="molecule type" value="Genomic_DNA"/>
</dbReference>
<evidence type="ECO:0000256" key="2">
    <source>
        <dbReference type="SAM" id="Phobius"/>
    </source>
</evidence>
<sequence length="137" mass="14927">MFYQFKPAKAGGRIRPSARSTPAKSRPLIARLTGKARAFASRYPGIGKLILVVALSVVGAVIAGVLFYQGIFPAQPTIFKIDLNNTFLGERITAPQGVARQHALEIYLDSLDKAITADSIRNLETQKNKDHANAQLH</sequence>
<evidence type="ECO:0000313" key="4">
    <source>
        <dbReference type="Proteomes" id="UP001264980"/>
    </source>
</evidence>
<keyword evidence="2" id="KW-1133">Transmembrane helix</keyword>
<evidence type="ECO:0000313" key="3">
    <source>
        <dbReference type="EMBL" id="MDR6809682.1"/>
    </source>
</evidence>
<comment type="caution">
    <text evidence="3">The sequence shown here is derived from an EMBL/GenBank/DDBJ whole genome shotgun (WGS) entry which is preliminary data.</text>
</comment>
<dbReference type="RefSeq" id="WP_309993463.1">
    <property type="nucleotide sequence ID" value="NZ_JAVDTI010000011.1"/>
</dbReference>
<keyword evidence="2" id="KW-0812">Transmembrane</keyword>
<protein>
    <submittedName>
        <fullName evidence="3">Uncharacterized protein</fullName>
    </submittedName>
</protein>
<gene>
    <name evidence="3" type="ORF">J2W84_006758</name>
</gene>
<keyword evidence="2" id="KW-0472">Membrane</keyword>
<feature type="region of interest" description="Disordered" evidence="1">
    <location>
        <begin position="1"/>
        <end position="21"/>
    </location>
</feature>
<feature type="transmembrane region" description="Helical" evidence="2">
    <location>
        <begin position="49"/>
        <end position="71"/>
    </location>
</feature>
<reference evidence="3 4" key="1">
    <citation type="submission" date="2023-07" db="EMBL/GenBank/DDBJ databases">
        <title>Sorghum-associated microbial communities from plants grown in Nebraska, USA.</title>
        <authorList>
            <person name="Schachtman D."/>
        </authorList>
    </citation>
    <scope>NUCLEOTIDE SEQUENCE [LARGE SCALE GENOMIC DNA]</scope>
    <source>
        <strain evidence="3 4">BE57</strain>
    </source>
</reference>
<evidence type="ECO:0000256" key="1">
    <source>
        <dbReference type="SAM" id="MobiDB-lite"/>
    </source>
</evidence>
<dbReference type="Proteomes" id="UP001264980">
    <property type="component" value="Unassembled WGS sequence"/>
</dbReference>
<proteinExistence type="predicted"/>